<evidence type="ECO:0000256" key="2">
    <source>
        <dbReference type="ARBA" id="ARBA00022679"/>
    </source>
</evidence>
<reference evidence="5" key="2">
    <citation type="submission" date="2020-09" db="EMBL/GenBank/DDBJ databases">
        <authorList>
            <person name="Sun Q."/>
            <person name="Sedlacek I."/>
        </authorList>
    </citation>
    <scope>NUCLEOTIDE SEQUENCE</scope>
    <source>
        <strain evidence="5">CCM 7897</strain>
    </source>
</reference>
<reference evidence="5" key="1">
    <citation type="journal article" date="2014" name="Int. J. Syst. Evol. Microbiol.">
        <title>Complete genome sequence of Corynebacterium casei LMG S-19264T (=DSM 44701T), isolated from a smear-ripened cheese.</title>
        <authorList>
            <consortium name="US DOE Joint Genome Institute (JGI-PGF)"/>
            <person name="Walter F."/>
            <person name="Albersmeier A."/>
            <person name="Kalinowski J."/>
            <person name="Ruckert C."/>
        </authorList>
    </citation>
    <scope>NUCLEOTIDE SEQUENCE</scope>
    <source>
        <strain evidence="5">CCM 7897</strain>
    </source>
</reference>
<dbReference type="CDD" id="cd01166">
    <property type="entry name" value="KdgK"/>
    <property type="match status" value="1"/>
</dbReference>
<sequence length="307" mass="32542">MVKVVSVGEVMVELARGDDGRFGQAFGGDTFNTAVYLARAGIDTAYATALGDDIFSAQVIALAASEGLATDAIVQVPGRMPGLYIITTDAKGERTFHYWRDNAPARQLFELDGWQSSAEKLVGAQAVYFSGITLSLYSNAGLGRFLASLEVAGEGGAWRVFDGNFRPRGWQNDLPRARMVFAEALKRSSMALPTFEDEAMLWGDASPEATIARITTFGVKEVVVKNGPGGAYVHAGGQTVFVPVEREILPVDTTGAGDSFNAGYLAARLKGETPEAAARAGHALAGTVIMHRGAIIPRLTQEGVSAH</sequence>
<name>A0A917CAT2_9HYPH</name>
<comment type="similarity">
    <text evidence="1">Belongs to the carbohydrate kinase PfkB family.</text>
</comment>
<dbReference type="GO" id="GO:0008673">
    <property type="term" value="F:2-dehydro-3-deoxygluconokinase activity"/>
    <property type="evidence" value="ECO:0007669"/>
    <property type="project" value="TreeGrafter"/>
</dbReference>
<dbReference type="InterPro" id="IPR002173">
    <property type="entry name" value="Carboh/pur_kinase_PfkB_CS"/>
</dbReference>
<comment type="caution">
    <text evidence="5">The sequence shown here is derived from an EMBL/GenBank/DDBJ whole genome shotgun (WGS) entry which is preliminary data.</text>
</comment>
<keyword evidence="3" id="KW-0418">Kinase</keyword>
<gene>
    <name evidence="5" type="ORF">GCM10007301_41240</name>
</gene>
<dbReference type="GO" id="GO:0019698">
    <property type="term" value="P:D-galacturonate catabolic process"/>
    <property type="evidence" value="ECO:0007669"/>
    <property type="project" value="TreeGrafter"/>
</dbReference>
<evidence type="ECO:0000313" key="6">
    <source>
        <dbReference type="Proteomes" id="UP000606044"/>
    </source>
</evidence>
<dbReference type="Pfam" id="PF00294">
    <property type="entry name" value="PfkB"/>
    <property type="match status" value="1"/>
</dbReference>
<dbReference type="InterPro" id="IPR029056">
    <property type="entry name" value="Ribokinase-like"/>
</dbReference>
<dbReference type="Proteomes" id="UP000606044">
    <property type="component" value="Unassembled WGS sequence"/>
</dbReference>
<dbReference type="PANTHER" id="PTHR43085">
    <property type="entry name" value="HEXOKINASE FAMILY MEMBER"/>
    <property type="match status" value="1"/>
</dbReference>
<dbReference type="SUPFAM" id="SSF53613">
    <property type="entry name" value="Ribokinase-like"/>
    <property type="match status" value="1"/>
</dbReference>
<feature type="domain" description="Carbohydrate kinase PfkB" evidence="4">
    <location>
        <begin position="3"/>
        <end position="297"/>
    </location>
</feature>
<keyword evidence="2" id="KW-0808">Transferase</keyword>
<keyword evidence="6" id="KW-1185">Reference proteome</keyword>
<dbReference type="InterPro" id="IPR011611">
    <property type="entry name" value="PfkB_dom"/>
</dbReference>
<accession>A0A917CAT2</accession>
<proteinExistence type="inferred from homology"/>
<dbReference type="AlphaFoldDB" id="A0A917CAT2"/>
<organism evidence="5 6">
    <name type="scientific">Azorhizobium oxalatiphilum</name>
    <dbReference type="NCBI Taxonomy" id="980631"/>
    <lineage>
        <taxon>Bacteria</taxon>
        <taxon>Pseudomonadati</taxon>
        <taxon>Pseudomonadota</taxon>
        <taxon>Alphaproteobacteria</taxon>
        <taxon>Hyphomicrobiales</taxon>
        <taxon>Xanthobacteraceae</taxon>
        <taxon>Azorhizobium</taxon>
    </lineage>
</organism>
<dbReference type="RefSeq" id="WP_188582145.1">
    <property type="nucleotide sequence ID" value="NZ_BMCT01000007.1"/>
</dbReference>
<evidence type="ECO:0000259" key="4">
    <source>
        <dbReference type="Pfam" id="PF00294"/>
    </source>
</evidence>
<evidence type="ECO:0000256" key="3">
    <source>
        <dbReference type="ARBA" id="ARBA00022777"/>
    </source>
</evidence>
<evidence type="ECO:0000313" key="5">
    <source>
        <dbReference type="EMBL" id="GGF77069.1"/>
    </source>
</evidence>
<dbReference type="EMBL" id="BMCT01000007">
    <property type="protein sequence ID" value="GGF77069.1"/>
    <property type="molecule type" value="Genomic_DNA"/>
</dbReference>
<protein>
    <submittedName>
        <fullName evidence="5">Ketodeoxygluconokinase</fullName>
    </submittedName>
</protein>
<dbReference type="PROSITE" id="PS00584">
    <property type="entry name" value="PFKB_KINASES_2"/>
    <property type="match status" value="1"/>
</dbReference>
<dbReference type="Gene3D" id="3.40.1190.20">
    <property type="match status" value="1"/>
</dbReference>
<dbReference type="GO" id="GO:0042840">
    <property type="term" value="P:D-glucuronate catabolic process"/>
    <property type="evidence" value="ECO:0007669"/>
    <property type="project" value="TreeGrafter"/>
</dbReference>
<dbReference type="GO" id="GO:0005829">
    <property type="term" value="C:cytosol"/>
    <property type="evidence" value="ECO:0007669"/>
    <property type="project" value="TreeGrafter"/>
</dbReference>
<dbReference type="PANTHER" id="PTHR43085:SF15">
    <property type="entry name" value="2-DEHYDRO-3-DEOXYGLUCONOKINASE"/>
    <property type="match status" value="1"/>
</dbReference>
<evidence type="ECO:0000256" key="1">
    <source>
        <dbReference type="ARBA" id="ARBA00010688"/>
    </source>
</evidence>
<dbReference type="InterPro" id="IPR050306">
    <property type="entry name" value="PfkB_Carbo_kinase"/>
</dbReference>
<dbReference type="GO" id="GO:0006974">
    <property type="term" value="P:DNA damage response"/>
    <property type="evidence" value="ECO:0007669"/>
    <property type="project" value="TreeGrafter"/>
</dbReference>